<comment type="caution">
    <text evidence="5">The sequence shown here is derived from an EMBL/GenBank/DDBJ whole genome shotgun (WGS) entry which is preliminary data.</text>
</comment>
<dbReference type="GO" id="GO:0003677">
    <property type="term" value="F:DNA binding"/>
    <property type="evidence" value="ECO:0007669"/>
    <property type="project" value="UniProtKB-KW"/>
</dbReference>
<feature type="domain" description="HTH merR-type" evidence="4">
    <location>
        <begin position="8"/>
        <end position="78"/>
    </location>
</feature>
<dbReference type="SMART" id="SM00422">
    <property type="entry name" value="HTH_MERR"/>
    <property type="match status" value="1"/>
</dbReference>
<dbReference type="PANTHER" id="PTHR30204">
    <property type="entry name" value="REDOX-CYCLING DRUG-SENSING TRANSCRIPTIONAL ACTIVATOR SOXR"/>
    <property type="match status" value="1"/>
</dbReference>
<evidence type="ECO:0000313" key="5">
    <source>
        <dbReference type="EMBL" id="HCT58078.1"/>
    </source>
</evidence>
<protein>
    <submittedName>
        <fullName evidence="5">MerR family DNA-binding transcriptional regulator</fullName>
    </submittedName>
</protein>
<name>A0A3D4VBT2_9BACT</name>
<dbReference type="SUPFAM" id="SSF46955">
    <property type="entry name" value="Putative DNA-binding domain"/>
    <property type="match status" value="1"/>
</dbReference>
<dbReference type="InterPro" id="IPR000551">
    <property type="entry name" value="MerR-type_HTH_dom"/>
</dbReference>
<sequence>MPNASPELLIISELAEHTGTTPETIRYYERVGVLPAAHRQGNGRYRRYDATDVRRLTFIRRARDLGFSLDVVRNLLHLSEQPDHPCDEVDRLAREQLVAVDRKLEQLLTLREALSQLTQCCDSGHAMSECRILSSLGAPGRA</sequence>
<dbReference type="CDD" id="cd04785">
    <property type="entry name" value="HTH_CadR-PbrR-like"/>
    <property type="match status" value="1"/>
</dbReference>
<organism evidence="5 6">
    <name type="scientific">Gemmatimonas aurantiaca</name>
    <dbReference type="NCBI Taxonomy" id="173480"/>
    <lineage>
        <taxon>Bacteria</taxon>
        <taxon>Pseudomonadati</taxon>
        <taxon>Gemmatimonadota</taxon>
        <taxon>Gemmatimonadia</taxon>
        <taxon>Gemmatimonadales</taxon>
        <taxon>Gemmatimonadaceae</taxon>
        <taxon>Gemmatimonas</taxon>
    </lineage>
</organism>
<dbReference type="Pfam" id="PF13411">
    <property type="entry name" value="MerR_1"/>
    <property type="match status" value="1"/>
</dbReference>
<accession>A0A3D4VBT2</accession>
<dbReference type="InterPro" id="IPR047057">
    <property type="entry name" value="MerR_fam"/>
</dbReference>
<evidence type="ECO:0000259" key="4">
    <source>
        <dbReference type="PROSITE" id="PS50937"/>
    </source>
</evidence>
<dbReference type="InterPro" id="IPR009061">
    <property type="entry name" value="DNA-bd_dom_put_sf"/>
</dbReference>
<dbReference type="PRINTS" id="PR00040">
    <property type="entry name" value="HTHMERR"/>
</dbReference>
<reference evidence="5 6" key="1">
    <citation type="journal article" date="2018" name="Nat. Biotechnol.">
        <title>A standardized bacterial taxonomy based on genome phylogeny substantially revises the tree of life.</title>
        <authorList>
            <person name="Parks D.H."/>
            <person name="Chuvochina M."/>
            <person name="Waite D.W."/>
            <person name="Rinke C."/>
            <person name="Skarshewski A."/>
            <person name="Chaumeil P.A."/>
            <person name="Hugenholtz P."/>
        </authorList>
    </citation>
    <scope>NUCLEOTIDE SEQUENCE [LARGE SCALE GENOMIC DNA]</scope>
    <source>
        <strain evidence="5">UBA8844</strain>
    </source>
</reference>
<proteinExistence type="predicted"/>
<dbReference type="AlphaFoldDB" id="A0A3D4VBT2"/>
<keyword evidence="3" id="KW-0804">Transcription</keyword>
<gene>
    <name evidence="5" type="ORF">DGD08_12815</name>
</gene>
<dbReference type="GO" id="GO:0003700">
    <property type="term" value="F:DNA-binding transcription factor activity"/>
    <property type="evidence" value="ECO:0007669"/>
    <property type="project" value="InterPro"/>
</dbReference>
<evidence type="ECO:0000256" key="3">
    <source>
        <dbReference type="ARBA" id="ARBA00023163"/>
    </source>
</evidence>
<keyword evidence="2 5" id="KW-0238">DNA-binding</keyword>
<dbReference type="PANTHER" id="PTHR30204:SF94">
    <property type="entry name" value="HEAVY METAL-DEPENDENT TRANSCRIPTIONAL REGULATOR HI_0293-RELATED"/>
    <property type="match status" value="1"/>
</dbReference>
<evidence type="ECO:0000256" key="2">
    <source>
        <dbReference type="ARBA" id="ARBA00023125"/>
    </source>
</evidence>
<evidence type="ECO:0000313" key="6">
    <source>
        <dbReference type="Proteomes" id="UP000264071"/>
    </source>
</evidence>
<evidence type="ECO:0000256" key="1">
    <source>
        <dbReference type="ARBA" id="ARBA00023015"/>
    </source>
</evidence>
<dbReference type="Gene3D" id="1.10.1660.10">
    <property type="match status" value="1"/>
</dbReference>
<dbReference type="EMBL" id="DPIY01000010">
    <property type="protein sequence ID" value="HCT58078.1"/>
    <property type="molecule type" value="Genomic_DNA"/>
</dbReference>
<keyword evidence="1" id="KW-0805">Transcription regulation</keyword>
<dbReference type="OMA" id="LIIHAKA"/>
<dbReference type="PROSITE" id="PS50937">
    <property type="entry name" value="HTH_MERR_2"/>
    <property type="match status" value="1"/>
</dbReference>
<dbReference type="Proteomes" id="UP000264071">
    <property type="component" value="Unassembled WGS sequence"/>
</dbReference>